<dbReference type="PANTHER" id="PTHR14136">
    <property type="entry name" value="BTB_POZ DOMAIN-CONTAINING PROTEIN KCTD9"/>
    <property type="match status" value="1"/>
</dbReference>
<keyword evidence="3" id="KW-1185">Reference proteome</keyword>
<reference evidence="2" key="1">
    <citation type="submission" date="2021-01" db="EMBL/GenBank/DDBJ databases">
        <title>Whole genome shotgun sequence of Sinosporangium siamense NBRC 109515.</title>
        <authorList>
            <person name="Komaki H."/>
            <person name="Tamura T."/>
        </authorList>
    </citation>
    <scope>NUCLEOTIDE SEQUENCE</scope>
    <source>
        <strain evidence="2">NBRC 109515</strain>
    </source>
</reference>
<feature type="compositionally biased region" description="Low complexity" evidence="1">
    <location>
        <begin position="1"/>
        <end position="12"/>
    </location>
</feature>
<dbReference type="EMBL" id="BOOW01000010">
    <property type="protein sequence ID" value="GII91542.1"/>
    <property type="molecule type" value="Genomic_DNA"/>
</dbReference>
<gene>
    <name evidence="2" type="ORF">Ssi02_17730</name>
</gene>
<organism evidence="2 3">
    <name type="scientific">Sinosporangium siamense</name>
    <dbReference type="NCBI Taxonomy" id="1367973"/>
    <lineage>
        <taxon>Bacteria</taxon>
        <taxon>Bacillati</taxon>
        <taxon>Actinomycetota</taxon>
        <taxon>Actinomycetes</taxon>
        <taxon>Streptosporangiales</taxon>
        <taxon>Streptosporangiaceae</taxon>
        <taxon>Sinosporangium</taxon>
    </lineage>
</organism>
<proteinExistence type="predicted"/>
<evidence type="ECO:0008006" key="4">
    <source>
        <dbReference type="Google" id="ProtNLM"/>
    </source>
</evidence>
<dbReference type="Pfam" id="PF00805">
    <property type="entry name" value="Pentapeptide"/>
    <property type="match status" value="3"/>
</dbReference>
<dbReference type="InterPro" id="IPR001646">
    <property type="entry name" value="5peptide_repeat"/>
</dbReference>
<dbReference type="RefSeq" id="WP_204023186.1">
    <property type="nucleotide sequence ID" value="NZ_BOOW01000010.1"/>
</dbReference>
<accession>A0A919RDQ3</accession>
<dbReference type="AlphaFoldDB" id="A0A919RDQ3"/>
<protein>
    <recommendedName>
        <fullName evidence="4">Pentapeptide repeat-containing protein</fullName>
    </recommendedName>
</protein>
<dbReference type="Gene3D" id="2.160.20.80">
    <property type="entry name" value="E3 ubiquitin-protein ligase SopA"/>
    <property type="match status" value="1"/>
</dbReference>
<dbReference type="Proteomes" id="UP000606172">
    <property type="component" value="Unassembled WGS sequence"/>
</dbReference>
<evidence type="ECO:0000256" key="1">
    <source>
        <dbReference type="SAM" id="MobiDB-lite"/>
    </source>
</evidence>
<evidence type="ECO:0000313" key="3">
    <source>
        <dbReference type="Proteomes" id="UP000606172"/>
    </source>
</evidence>
<sequence>MPPERASSSALRRLGRRSRQASRNGPPPTEGTNAPPNPLWERIWQTITSIGILAGIYFTHDGLTYTARALETGNRTLDAALEAQITDRYTRAVEQLGSKTIETRIGGIYALTRTAKDSERDAETIQEVLCAYVQHRDFPEPETTKTDDQKEILIPKRPIRPDTDVMAALNSAVSLSKTTKDRPDFSTVRFPRADLSNLDLSRARLAYSDLAKSNLSASDLSETDLTRADLSGANLTNTNLTNADLTSTNLRDANLSHADLRKANLTGGLLKATLIATILDNADLSSADLSEANLFGARLRNADLHNADLSGSSLSSADLSGANLREANLTGVSMNGTNLKGADLRYVRGLTKTELGGAIVDDATRFSDPKLR</sequence>
<name>A0A919RDQ3_9ACTN</name>
<dbReference type="SUPFAM" id="SSF141571">
    <property type="entry name" value="Pentapeptide repeat-like"/>
    <property type="match status" value="2"/>
</dbReference>
<evidence type="ECO:0000313" key="2">
    <source>
        <dbReference type="EMBL" id="GII91542.1"/>
    </source>
</evidence>
<dbReference type="InterPro" id="IPR051082">
    <property type="entry name" value="Pentapeptide-BTB/POZ_domain"/>
</dbReference>
<dbReference type="PANTHER" id="PTHR14136:SF17">
    <property type="entry name" value="BTB_POZ DOMAIN-CONTAINING PROTEIN KCTD9"/>
    <property type="match status" value="1"/>
</dbReference>
<feature type="region of interest" description="Disordered" evidence="1">
    <location>
        <begin position="1"/>
        <end position="38"/>
    </location>
</feature>
<comment type="caution">
    <text evidence="2">The sequence shown here is derived from an EMBL/GenBank/DDBJ whole genome shotgun (WGS) entry which is preliminary data.</text>
</comment>